<dbReference type="GO" id="GO:0022857">
    <property type="term" value="F:transmembrane transporter activity"/>
    <property type="evidence" value="ECO:0007669"/>
    <property type="project" value="InterPro"/>
</dbReference>
<keyword evidence="5 7" id="KW-0472">Membrane</keyword>
<dbReference type="RefSeq" id="XP_008724660.1">
    <property type="nucleotide sequence ID" value="XM_008726438.1"/>
</dbReference>
<evidence type="ECO:0000256" key="7">
    <source>
        <dbReference type="SAM" id="Phobius"/>
    </source>
</evidence>
<evidence type="ECO:0000256" key="5">
    <source>
        <dbReference type="ARBA" id="ARBA00023136"/>
    </source>
</evidence>
<dbReference type="Pfam" id="PF13520">
    <property type="entry name" value="AA_permease_2"/>
    <property type="match status" value="1"/>
</dbReference>
<evidence type="ECO:0000256" key="1">
    <source>
        <dbReference type="ARBA" id="ARBA00004141"/>
    </source>
</evidence>
<evidence type="ECO:0000256" key="3">
    <source>
        <dbReference type="ARBA" id="ARBA00022692"/>
    </source>
</evidence>
<name>V9DEN0_9EURO</name>
<reference evidence="8 9" key="1">
    <citation type="submission" date="2013-03" db="EMBL/GenBank/DDBJ databases">
        <title>The Genome Sequence of Cladophialophora carrionii CBS 160.54.</title>
        <authorList>
            <consortium name="The Broad Institute Genomics Platform"/>
            <person name="Cuomo C."/>
            <person name="de Hoog S."/>
            <person name="Gorbushina A."/>
            <person name="Walker B."/>
            <person name="Young S.K."/>
            <person name="Zeng Q."/>
            <person name="Gargeya S."/>
            <person name="Fitzgerald M."/>
            <person name="Haas B."/>
            <person name="Abouelleil A."/>
            <person name="Allen A.W."/>
            <person name="Alvarado L."/>
            <person name="Arachchi H.M."/>
            <person name="Berlin A.M."/>
            <person name="Chapman S.B."/>
            <person name="Gainer-Dewar J."/>
            <person name="Goldberg J."/>
            <person name="Griggs A."/>
            <person name="Gujja S."/>
            <person name="Hansen M."/>
            <person name="Howarth C."/>
            <person name="Imamovic A."/>
            <person name="Ireland A."/>
            <person name="Larimer J."/>
            <person name="McCowan C."/>
            <person name="Murphy C."/>
            <person name="Pearson M."/>
            <person name="Poon T.W."/>
            <person name="Priest M."/>
            <person name="Roberts A."/>
            <person name="Saif S."/>
            <person name="Shea T."/>
            <person name="Sisk P."/>
            <person name="Sykes S."/>
            <person name="Wortman J."/>
            <person name="Nusbaum C."/>
            <person name="Birren B."/>
        </authorList>
    </citation>
    <scope>NUCLEOTIDE SEQUENCE [LARGE SCALE GENOMIC DNA]</scope>
    <source>
        <strain evidence="8 9">CBS 160.54</strain>
    </source>
</reference>
<dbReference type="GeneID" id="19980580"/>
<protein>
    <recommendedName>
        <fullName evidence="10">Amino acid permease/ SLC12A domain-containing protein</fullName>
    </recommendedName>
</protein>
<accession>V9DEN0</accession>
<keyword evidence="3 7" id="KW-0812">Transmembrane</keyword>
<comment type="subcellular location">
    <subcellularLocation>
        <location evidence="1">Membrane</location>
        <topology evidence="1">Multi-pass membrane protein</topology>
    </subcellularLocation>
</comment>
<keyword evidence="4 7" id="KW-1133">Transmembrane helix</keyword>
<dbReference type="Proteomes" id="UP000030678">
    <property type="component" value="Unassembled WGS sequence"/>
</dbReference>
<dbReference type="GO" id="GO:0016020">
    <property type="term" value="C:membrane"/>
    <property type="evidence" value="ECO:0007669"/>
    <property type="project" value="UniProtKB-SubCell"/>
</dbReference>
<dbReference type="InterPro" id="IPR002293">
    <property type="entry name" value="AA/rel_permease1"/>
</dbReference>
<evidence type="ECO:0000256" key="6">
    <source>
        <dbReference type="SAM" id="MobiDB-lite"/>
    </source>
</evidence>
<evidence type="ECO:0000313" key="8">
    <source>
        <dbReference type="EMBL" id="ETI25315.1"/>
    </source>
</evidence>
<keyword evidence="2" id="KW-0813">Transport</keyword>
<evidence type="ECO:0000313" key="9">
    <source>
        <dbReference type="Proteomes" id="UP000030678"/>
    </source>
</evidence>
<evidence type="ECO:0000256" key="4">
    <source>
        <dbReference type="ARBA" id="ARBA00022989"/>
    </source>
</evidence>
<evidence type="ECO:0008006" key="10">
    <source>
        <dbReference type="Google" id="ProtNLM"/>
    </source>
</evidence>
<feature type="region of interest" description="Disordered" evidence="6">
    <location>
        <begin position="1"/>
        <end position="21"/>
    </location>
</feature>
<dbReference type="EMBL" id="KB822703">
    <property type="protein sequence ID" value="ETI25315.1"/>
    <property type="molecule type" value="Genomic_DNA"/>
</dbReference>
<organism evidence="8 9">
    <name type="scientific">Cladophialophora carrionii CBS 160.54</name>
    <dbReference type="NCBI Taxonomy" id="1279043"/>
    <lineage>
        <taxon>Eukaryota</taxon>
        <taxon>Fungi</taxon>
        <taxon>Dikarya</taxon>
        <taxon>Ascomycota</taxon>
        <taxon>Pezizomycotina</taxon>
        <taxon>Eurotiomycetes</taxon>
        <taxon>Chaetothyriomycetidae</taxon>
        <taxon>Chaetothyriales</taxon>
        <taxon>Herpotrichiellaceae</taxon>
        <taxon>Cladophialophora</taxon>
    </lineage>
</organism>
<dbReference type="PANTHER" id="PTHR45649">
    <property type="entry name" value="AMINO-ACID PERMEASE BAT1"/>
    <property type="match status" value="1"/>
</dbReference>
<evidence type="ECO:0000256" key="2">
    <source>
        <dbReference type="ARBA" id="ARBA00022448"/>
    </source>
</evidence>
<gene>
    <name evidence="8" type="ORF">G647_02087</name>
</gene>
<feature type="transmembrane region" description="Helical" evidence="7">
    <location>
        <begin position="37"/>
        <end position="57"/>
    </location>
</feature>
<dbReference type="PANTHER" id="PTHR45649:SF4">
    <property type="entry name" value="TRANSPORTER, PUTATIVE (EUROFUNG)-RELATED"/>
    <property type="match status" value="1"/>
</dbReference>
<dbReference type="AlphaFoldDB" id="V9DEN0"/>
<feature type="transmembrane region" description="Helical" evidence="7">
    <location>
        <begin position="63"/>
        <end position="87"/>
    </location>
</feature>
<dbReference type="VEuPathDB" id="FungiDB:G647_02087"/>
<feature type="transmembrane region" description="Helical" evidence="7">
    <location>
        <begin position="107"/>
        <end position="130"/>
    </location>
</feature>
<sequence>MTLQLRRQPAEKPSPSPGTQRFPFRRWLSKIEKKRNIPCNAVYALSFWFALLCLINIGSTTALYIIFSGTLLALTSTYMLSSGCVALHRIPDEPSPPPRWNLGRYGFVINVFALFYASCAVVLSCFPSTLPVDISMAN</sequence>
<proteinExistence type="predicted"/>
<dbReference type="HOGENOM" id="CLU_1855059_0_0_1"/>